<dbReference type="InterPro" id="IPR051176">
    <property type="entry name" value="Cent_Immune-Sig_Mod"/>
</dbReference>
<accession>A0AAI9Y5Z8</accession>
<dbReference type="EMBL" id="MPDP01000068">
    <property type="protein sequence ID" value="KAK1485704.1"/>
    <property type="molecule type" value="Genomic_DNA"/>
</dbReference>
<keyword evidence="3" id="KW-0812">Transmembrane</keyword>
<feature type="region of interest" description="Disordered" evidence="2">
    <location>
        <begin position="1"/>
        <end position="149"/>
    </location>
</feature>
<dbReference type="Proteomes" id="UP001239213">
    <property type="component" value="Unassembled WGS sequence"/>
</dbReference>
<keyword evidence="3" id="KW-0472">Membrane</keyword>
<feature type="coiled-coil region" evidence="1">
    <location>
        <begin position="401"/>
        <end position="449"/>
    </location>
</feature>
<dbReference type="InterPro" id="IPR008984">
    <property type="entry name" value="SMAD_FHA_dom_sf"/>
</dbReference>
<feature type="coiled-coil region" evidence="1">
    <location>
        <begin position="510"/>
        <end position="551"/>
    </location>
</feature>
<feature type="compositionally biased region" description="Low complexity" evidence="2">
    <location>
        <begin position="48"/>
        <end position="66"/>
    </location>
</feature>
<feature type="compositionally biased region" description="Basic and acidic residues" evidence="2">
    <location>
        <begin position="321"/>
        <end position="334"/>
    </location>
</feature>
<dbReference type="Pfam" id="PF00498">
    <property type="entry name" value="FHA"/>
    <property type="match status" value="1"/>
</dbReference>
<evidence type="ECO:0000256" key="3">
    <source>
        <dbReference type="SAM" id="Phobius"/>
    </source>
</evidence>
<dbReference type="SUPFAM" id="SSF49879">
    <property type="entry name" value="SMAD/FHA domain"/>
    <property type="match status" value="1"/>
</dbReference>
<feature type="domain" description="FHA" evidence="4">
    <location>
        <begin position="184"/>
        <end position="241"/>
    </location>
</feature>
<evidence type="ECO:0000259" key="4">
    <source>
        <dbReference type="PROSITE" id="PS50006"/>
    </source>
</evidence>
<dbReference type="PANTHER" id="PTHR15715">
    <property type="entry name" value="CENTROSOMAL PROTEIN OF 170 KDA"/>
    <property type="match status" value="1"/>
</dbReference>
<feature type="compositionally biased region" description="Polar residues" evidence="2">
    <location>
        <begin position="8"/>
        <end position="30"/>
    </location>
</feature>
<dbReference type="AlphaFoldDB" id="A0AAI9Y5Z8"/>
<sequence>MTAVASPPSFQQLNRTGWNVDGGQSLNSMNPEDVRGMFAAPRKTLQRSNSSSSVSSTSSNSSTTTVATNGSQSNGTPASTNSDMSWSSTASRKRPQPKGPWPPGKPEGQAEFGRPIMRNAINGINGGSSLQTAPGQPQMMSQQGLGARPMGDPMPSGQPVLYLLSLNGTFERKTISVPFYPESLRIGRQTNQKTIPTATNGYFDSKVLSRQHAEIWADRTGKIYIRDVKSSNGTFVNGTRLSQENRESEPHELQTGDHLELGIDINMAGMAPNGGAARGFLLTPITTEHIVKRLHNEIRNARLQSQDLSRTGQFVHALLSKDDVKDLEKPEAPEPPKQLPNGNALPFRTDAKTRFSDPPAPPPQQPLPEKPDVPSLKRGTTERPKTNNTTSPVGRDNLHQIIQLTEALNNAKKEMDTQTARIKDLEDMLRKEREARELAEDMAKILEDSALKETNGAPKEHDTEILEEAFEPPRDTVDTQDIEMTDAEPLSEEPALESAEDIAARFQVKLDTMMSEVTDLKQQMEAWKSRCEKAETERDADRQTLAEMVAQIRRDEEARQNAAAAEKNRSLSPGRRGRSEGPADKTTSVVQANGSGDSTSASTQAESPVDDFGDKPTLSRANTITPLSIPPGKLAKDQAMMAGVPYASMLGVVILGMGLMAYINGWQPEPTPRH</sequence>
<dbReference type="InterPro" id="IPR000253">
    <property type="entry name" value="FHA_dom"/>
</dbReference>
<feature type="compositionally biased region" description="Pro residues" evidence="2">
    <location>
        <begin position="358"/>
        <end position="368"/>
    </location>
</feature>
<feature type="compositionally biased region" description="Polar residues" evidence="2">
    <location>
        <begin position="67"/>
        <end position="90"/>
    </location>
</feature>
<proteinExistence type="predicted"/>
<dbReference type="PROSITE" id="PS50006">
    <property type="entry name" value="FHA_DOMAIN"/>
    <property type="match status" value="1"/>
</dbReference>
<feature type="transmembrane region" description="Helical" evidence="3">
    <location>
        <begin position="643"/>
        <end position="663"/>
    </location>
</feature>
<feature type="region of interest" description="Disordered" evidence="2">
    <location>
        <begin position="556"/>
        <end position="632"/>
    </location>
</feature>
<dbReference type="GO" id="GO:0005737">
    <property type="term" value="C:cytoplasm"/>
    <property type="evidence" value="ECO:0007669"/>
    <property type="project" value="TreeGrafter"/>
</dbReference>
<gene>
    <name evidence="5" type="ORF">CCUS01_03845</name>
</gene>
<organism evidence="5 6">
    <name type="scientific">Colletotrichum cuscutae</name>
    <dbReference type="NCBI Taxonomy" id="1209917"/>
    <lineage>
        <taxon>Eukaryota</taxon>
        <taxon>Fungi</taxon>
        <taxon>Dikarya</taxon>
        <taxon>Ascomycota</taxon>
        <taxon>Pezizomycotina</taxon>
        <taxon>Sordariomycetes</taxon>
        <taxon>Hypocreomycetidae</taxon>
        <taxon>Glomerellales</taxon>
        <taxon>Glomerellaceae</taxon>
        <taxon>Colletotrichum</taxon>
        <taxon>Colletotrichum acutatum species complex</taxon>
    </lineage>
</organism>
<dbReference type="Gene3D" id="2.60.200.20">
    <property type="match status" value="1"/>
</dbReference>
<feature type="compositionally biased region" description="Polar residues" evidence="2">
    <location>
        <begin position="127"/>
        <end position="144"/>
    </location>
</feature>
<feature type="region of interest" description="Disordered" evidence="2">
    <location>
        <begin position="449"/>
        <end position="480"/>
    </location>
</feature>
<dbReference type="PANTHER" id="PTHR15715:SF37">
    <property type="entry name" value="LD47843P"/>
    <property type="match status" value="1"/>
</dbReference>
<dbReference type="SMART" id="SM00240">
    <property type="entry name" value="FHA"/>
    <property type="match status" value="1"/>
</dbReference>
<protein>
    <recommendedName>
        <fullName evidence="4">FHA domain-containing protein</fullName>
    </recommendedName>
</protein>
<name>A0AAI9Y5Z8_9PEZI</name>
<feature type="compositionally biased region" description="Polar residues" evidence="2">
    <location>
        <begin position="585"/>
        <end position="606"/>
    </location>
</feature>
<keyword evidence="1" id="KW-0175">Coiled coil</keyword>
<evidence type="ECO:0000256" key="2">
    <source>
        <dbReference type="SAM" id="MobiDB-lite"/>
    </source>
</evidence>
<feature type="region of interest" description="Disordered" evidence="2">
    <location>
        <begin position="321"/>
        <end position="394"/>
    </location>
</feature>
<keyword evidence="3" id="KW-1133">Transmembrane helix</keyword>
<comment type="caution">
    <text evidence="5">The sequence shown here is derived from an EMBL/GenBank/DDBJ whole genome shotgun (WGS) entry which is preliminary data.</text>
</comment>
<evidence type="ECO:0000313" key="5">
    <source>
        <dbReference type="EMBL" id="KAK1485704.1"/>
    </source>
</evidence>
<evidence type="ECO:0000313" key="6">
    <source>
        <dbReference type="Proteomes" id="UP001239213"/>
    </source>
</evidence>
<keyword evidence="6" id="KW-1185">Reference proteome</keyword>
<reference evidence="5" key="1">
    <citation type="submission" date="2016-11" db="EMBL/GenBank/DDBJ databases">
        <title>The genome sequence of Colletotrichum cuscutae.</title>
        <authorList>
            <person name="Baroncelli R."/>
        </authorList>
    </citation>
    <scope>NUCLEOTIDE SEQUENCE</scope>
    <source>
        <strain evidence="5">IMI 304802</strain>
    </source>
</reference>
<evidence type="ECO:0000256" key="1">
    <source>
        <dbReference type="SAM" id="Coils"/>
    </source>
</evidence>